<keyword evidence="11" id="KW-0325">Glycoprotein</keyword>
<evidence type="ECO:0000256" key="6">
    <source>
        <dbReference type="ARBA" id="ARBA00022729"/>
    </source>
</evidence>
<dbReference type="InterPro" id="IPR015683">
    <property type="entry name" value="Ionotropic_Glu_rcpt"/>
</dbReference>
<dbReference type="InterPro" id="IPR017103">
    <property type="entry name" value="Iontropic_Glu_rcpt_pln"/>
</dbReference>
<dbReference type="SUPFAM" id="SSF53822">
    <property type="entry name" value="Periplasmic binding protein-like I"/>
    <property type="match status" value="1"/>
</dbReference>
<dbReference type="Gene3D" id="3.40.190.10">
    <property type="entry name" value="Periplasmic binding protein-like II"/>
    <property type="match status" value="1"/>
</dbReference>
<feature type="transmembrane region" description="Helical" evidence="18">
    <location>
        <begin position="828"/>
        <end position="851"/>
    </location>
</feature>
<evidence type="ECO:0000256" key="8">
    <source>
        <dbReference type="ARBA" id="ARBA00023065"/>
    </source>
</evidence>
<dbReference type="InterPro" id="IPR001638">
    <property type="entry name" value="Solute-binding_3/MltF_N"/>
</dbReference>
<dbReference type="Gene3D" id="1.10.287.70">
    <property type="match status" value="1"/>
</dbReference>
<dbReference type="InterPro" id="IPR028082">
    <property type="entry name" value="Peripla_BP_I"/>
</dbReference>
<dbReference type="InterPro" id="IPR001320">
    <property type="entry name" value="Iontro_rcpt_C"/>
</dbReference>
<evidence type="ECO:0000256" key="16">
    <source>
        <dbReference type="PIRSR" id="PIRSR037090-50"/>
    </source>
</evidence>
<evidence type="ECO:0000313" key="22">
    <source>
        <dbReference type="EMBL" id="KAJ1700442.1"/>
    </source>
</evidence>
<feature type="signal peptide" evidence="19">
    <location>
        <begin position="1"/>
        <end position="35"/>
    </location>
</feature>
<dbReference type="GO" id="GO:0015276">
    <property type="term" value="F:ligand-gated monoatomic ion channel activity"/>
    <property type="evidence" value="ECO:0007669"/>
    <property type="project" value="InterPro"/>
</dbReference>
<keyword evidence="23" id="KW-1185">Reference proteome</keyword>
<comment type="caution">
    <text evidence="22">The sequence shown here is derived from an EMBL/GenBank/DDBJ whole genome shotgun (WGS) entry which is preliminary data.</text>
</comment>
<dbReference type="Pfam" id="PF01094">
    <property type="entry name" value="ANF_receptor"/>
    <property type="match status" value="1"/>
</dbReference>
<comment type="function">
    <text evidence="14">Glutamate-gated receptor that probably acts as a non-selective cation channel. May be involved in light-signal transduction and calcium homeostasis via the regulation of calcium influx into cells.</text>
</comment>
<accession>A0A9Q0CUL4</accession>
<dbReference type="OrthoDB" id="5984008at2759"/>
<evidence type="ECO:0000256" key="7">
    <source>
        <dbReference type="ARBA" id="ARBA00022989"/>
    </source>
</evidence>
<dbReference type="Gene3D" id="3.40.50.2300">
    <property type="match status" value="3"/>
</dbReference>
<dbReference type="InterPro" id="IPR019594">
    <property type="entry name" value="Glu/Gly-bd"/>
</dbReference>
<evidence type="ECO:0000256" key="15">
    <source>
        <dbReference type="PIRNR" id="PIRNR037090"/>
    </source>
</evidence>
<dbReference type="FunFam" id="3.40.190.10:FF:000396">
    <property type="entry name" value="Glutamate receptor"/>
    <property type="match status" value="1"/>
</dbReference>
<evidence type="ECO:0000256" key="10">
    <source>
        <dbReference type="ARBA" id="ARBA00023170"/>
    </source>
</evidence>
<evidence type="ECO:0000256" key="19">
    <source>
        <dbReference type="SAM" id="SignalP"/>
    </source>
</evidence>
<dbReference type="PANTHER" id="PTHR34836">
    <property type="entry name" value="OS06G0188250 PROTEIN"/>
    <property type="match status" value="1"/>
</dbReference>
<sequence length="952" mass="105370">MRLPTGPNSLPRHTIFHYLLIVSLLLIKLSNLTSSQPMNVKVGLIFDPASPSGMIAKTTAPMALDDFYTANPNSANRMSLLTRTSPGSDIVTSASAALELISQEEVHAILGPGTSPESAFVAEMGTKAKVPIISISSTSPSVSHSHSPFFVRAAANDTAQASAIAALVKAFGWRRVVPIYQDDDYGSSLIPYLVDALDNADAQMPYRQSIPLLANEDEIETILATLQNEQTRVFIVHMRVALATKILALARNMGMMSSGYVWILTDGLTSLLSWLPEESVEGVLGLTQYYPMTEKLRKFKTRWTRHFLKDYPKADPEVAQTLSRYAIWAYDAVWAVANASEHVKQIDNKFANSTNGSTDLSSMGASTTGDDILQAILNTTFNGLGGEFKFVNGELDLSVFYIVNVNGGKGRTIGYYTPKYGLSKKFPVESNASYSTSRDDLGPVIWPGESTVQPKGWVLPTIGRKLRIAVPGPVQEGFKMFLDMETDNTTNQTTATGFVIDMFEAAVEKLPYALPFEYIQVLHVKYDDLVKMIGNGTYDAAVSDMTITNNRSKDADFTLPYMASSLSMLVPVRNERSKNAWIFLKPLKADLWLGSFAFFVFTGAVIWCLEHRINDEFRGPPSNQLGTTFYFAFSTLVFSHRETIVSNLSRFVIIIWVFVVLILQASYTASLTSTLTVQRLSPTFADIHELLISGKNIGYLEDSFTKDFLKRTGFVENRLLPFKSPDSYEEALSNHTIAAVVDEAPYLQVFLNKYCDNYTMVNLPNKTGGFGFVFPRGSLLVTDLSRGILNITEGDESTRIMQKWFGESLTCPPQDNPFSSQSLDIVSFWGLFLITGATSLLCCLIQLALFLKENRHHIRNITSISSFRTSLRSMARLYDEKDLSSHTFRKSQPSSPYNFGSSPYNFQPDTPMSISNHSGGGLFSSEQMSPITDEAEMHGNYSTNETPNHGSA</sequence>
<dbReference type="GO" id="GO:0016020">
    <property type="term" value="C:membrane"/>
    <property type="evidence" value="ECO:0007669"/>
    <property type="project" value="UniProtKB-SubCell"/>
</dbReference>
<evidence type="ECO:0000256" key="18">
    <source>
        <dbReference type="SAM" id="Phobius"/>
    </source>
</evidence>
<comment type="subcellular location">
    <subcellularLocation>
        <location evidence="1">Membrane</location>
        <topology evidence="1">Multi-pass membrane protein</topology>
    </subcellularLocation>
</comment>
<feature type="disulfide bond" evidence="16">
    <location>
        <begin position="755"/>
        <end position="811"/>
    </location>
</feature>
<keyword evidence="9 15" id="KW-0472">Membrane</keyword>
<feature type="chain" id="PRO_5040346463" description="Glutamate receptor" evidence="19">
    <location>
        <begin position="36"/>
        <end position="952"/>
    </location>
</feature>
<dbReference type="EMBL" id="JAMQYH010000001">
    <property type="protein sequence ID" value="KAJ1700442.1"/>
    <property type="molecule type" value="Genomic_DNA"/>
</dbReference>
<proteinExistence type="inferred from homology"/>
<feature type="domain" description="Solute-binding protein family 3/N-terminal" evidence="20">
    <location>
        <begin position="465"/>
        <end position="808"/>
    </location>
</feature>
<dbReference type="Proteomes" id="UP001151287">
    <property type="component" value="Unassembled WGS sequence"/>
</dbReference>
<evidence type="ECO:0000256" key="5">
    <source>
        <dbReference type="ARBA" id="ARBA00022692"/>
    </source>
</evidence>
<keyword evidence="4 15" id="KW-0813">Transport</keyword>
<keyword evidence="6 19" id="KW-0732">Signal</keyword>
<keyword evidence="10 15" id="KW-0675">Receptor</keyword>
<gene>
    <name evidence="22" type="ORF">LUZ63_000221</name>
</gene>
<evidence type="ECO:0000256" key="13">
    <source>
        <dbReference type="ARBA" id="ARBA00023303"/>
    </source>
</evidence>
<evidence type="ECO:0000313" key="23">
    <source>
        <dbReference type="Proteomes" id="UP001151287"/>
    </source>
</evidence>
<comment type="similarity">
    <text evidence="2 15">Belongs to the glutamate-gated ion channel (TC 1.A.10.1) family.</text>
</comment>
<dbReference type="SUPFAM" id="SSF53850">
    <property type="entry name" value="Periplasmic binding protein-like II"/>
    <property type="match status" value="1"/>
</dbReference>
<dbReference type="AlphaFoldDB" id="A0A9Q0CUL4"/>
<evidence type="ECO:0000256" key="12">
    <source>
        <dbReference type="ARBA" id="ARBA00023286"/>
    </source>
</evidence>
<feature type="transmembrane region" description="Helical" evidence="18">
    <location>
        <begin position="591"/>
        <end position="609"/>
    </location>
</feature>
<dbReference type="GO" id="GO:0004930">
    <property type="term" value="F:G protein-coupled receptor activity"/>
    <property type="evidence" value="ECO:0007669"/>
    <property type="project" value="InterPro"/>
</dbReference>
<keyword evidence="13 15" id="KW-0407">Ion channel</keyword>
<keyword evidence="16" id="KW-1015">Disulfide bond</keyword>
<dbReference type="InterPro" id="IPR001828">
    <property type="entry name" value="ANF_lig-bd_rcpt"/>
</dbReference>
<evidence type="ECO:0000256" key="3">
    <source>
        <dbReference type="ARBA" id="ARBA00011095"/>
    </source>
</evidence>
<dbReference type="PANTHER" id="PTHR34836:SF1">
    <property type="entry name" value="OS09G0428600 PROTEIN"/>
    <property type="match status" value="1"/>
</dbReference>
<dbReference type="SMART" id="SM00062">
    <property type="entry name" value="PBPb"/>
    <property type="match status" value="1"/>
</dbReference>
<evidence type="ECO:0000256" key="2">
    <source>
        <dbReference type="ARBA" id="ARBA00008685"/>
    </source>
</evidence>
<feature type="region of interest" description="Disordered" evidence="17">
    <location>
        <begin position="910"/>
        <end position="952"/>
    </location>
</feature>
<feature type="transmembrane region" description="Helical" evidence="18">
    <location>
        <begin position="651"/>
        <end position="669"/>
    </location>
</feature>
<evidence type="ECO:0000256" key="9">
    <source>
        <dbReference type="ARBA" id="ARBA00023136"/>
    </source>
</evidence>
<dbReference type="FunFam" id="1.10.287.70:FF:000037">
    <property type="entry name" value="Glutamate receptor"/>
    <property type="match status" value="1"/>
</dbReference>
<keyword evidence="12 15" id="KW-1071">Ligand-gated ion channel</keyword>
<comment type="subunit">
    <text evidence="3">May form heteromers.</text>
</comment>
<evidence type="ECO:0000259" key="21">
    <source>
        <dbReference type="SMART" id="SM00079"/>
    </source>
</evidence>
<evidence type="ECO:0000259" key="20">
    <source>
        <dbReference type="SMART" id="SM00062"/>
    </source>
</evidence>
<feature type="domain" description="Ionotropic glutamate receptor C-terminal" evidence="21">
    <location>
        <begin position="467"/>
        <end position="807"/>
    </location>
</feature>
<protein>
    <recommendedName>
        <fullName evidence="15">Glutamate receptor</fullName>
    </recommendedName>
</protein>
<dbReference type="CDD" id="cd19990">
    <property type="entry name" value="PBP1_GABAb_receptor_plant"/>
    <property type="match status" value="1"/>
</dbReference>
<name>A0A9Q0CUL4_9POAL</name>
<reference evidence="22" key="1">
    <citation type="journal article" date="2022" name="Cell">
        <title>Repeat-based holocentromeres influence genome architecture and karyotype evolution.</title>
        <authorList>
            <person name="Hofstatter P.G."/>
            <person name="Thangavel G."/>
            <person name="Lux T."/>
            <person name="Neumann P."/>
            <person name="Vondrak T."/>
            <person name="Novak P."/>
            <person name="Zhang M."/>
            <person name="Costa L."/>
            <person name="Castellani M."/>
            <person name="Scott A."/>
            <person name="Toegelov H."/>
            <person name="Fuchs J."/>
            <person name="Mata-Sucre Y."/>
            <person name="Dias Y."/>
            <person name="Vanzela A.L.L."/>
            <person name="Huettel B."/>
            <person name="Almeida C.C.S."/>
            <person name="Simkova H."/>
            <person name="Souza G."/>
            <person name="Pedrosa-Harand A."/>
            <person name="Macas J."/>
            <person name="Mayer K.F.X."/>
            <person name="Houben A."/>
            <person name="Marques A."/>
        </authorList>
    </citation>
    <scope>NUCLEOTIDE SEQUENCE</scope>
    <source>
        <strain evidence="22">RhyBre1mFocal</strain>
    </source>
</reference>
<organism evidence="22 23">
    <name type="scientific">Rhynchospora breviuscula</name>
    <dbReference type="NCBI Taxonomy" id="2022672"/>
    <lineage>
        <taxon>Eukaryota</taxon>
        <taxon>Viridiplantae</taxon>
        <taxon>Streptophyta</taxon>
        <taxon>Embryophyta</taxon>
        <taxon>Tracheophyta</taxon>
        <taxon>Spermatophyta</taxon>
        <taxon>Magnoliopsida</taxon>
        <taxon>Liliopsida</taxon>
        <taxon>Poales</taxon>
        <taxon>Cyperaceae</taxon>
        <taxon>Cyperoideae</taxon>
        <taxon>Rhynchosporeae</taxon>
        <taxon>Rhynchospora</taxon>
    </lineage>
</organism>
<dbReference type="Pfam" id="PF00060">
    <property type="entry name" value="Lig_chan"/>
    <property type="match status" value="1"/>
</dbReference>
<dbReference type="InterPro" id="IPR000337">
    <property type="entry name" value="GPCR_3"/>
</dbReference>
<keyword evidence="8 15" id="KW-0406">Ion transport</keyword>
<dbReference type="CDD" id="cd13686">
    <property type="entry name" value="GluR_Plant"/>
    <property type="match status" value="1"/>
</dbReference>
<dbReference type="SMART" id="SM00079">
    <property type="entry name" value="PBPe"/>
    <property type="match status" value="1"/>
</dbReference>
<keyword evidence="5 18" id="KW-0812">Transmembrane</keyword>
<evidence type="ECO:0000256" key="1">
    <source>
        <dbReference type="ARBA" id="ARBA00004141"/>
    </source>
</evidence>
<keyword evidence="7 18" id="KW-1133">Transmembrane helix</keyword>
<comment type="function">
    <text evidence="15">Glutamate-gated receptor that probably acts as non-selective cation channel.</text>
</comment>
<dbReference type="Pfam" id="PF10613">
    <property type="entry name" value="Lig_chan-Glu_bd"/>
    <property type="match status" value="1"/>
</dbReference>
<dbReference type="PIRSF" id="PIRSF037090">
    <property type="entry name" value="Iontro_Glu-like_rcpt_pln"/>
    <property type="match status" value="1"/>
</dbReference>
<evidence type="ECO:0000256" key="17">
    <source>
        <dbReference type="SAM" id="MobiDB-lite"/>
    </source>
</evidence>
<dbReference type="FunFam" id="3.40.50.2300:FF:000188">
    <property type="entry name" value="Glutamate receptor"/>
    <property type="match status" value="1"/>
</dbReference>
<feature type="compositionally biased region" description="Polar residues" evidence="17">
    <location>
        <begin position="940"/>
        <end position="952"/>
    </location>
</feature>
<dbReference type="InterPro" id="IPR044440">
    <property type="entry name" value="GABAb_receptor_plant_PBP1"/>
</dbReference>
<dbReference type="PRINTS" id="PR00248">
    <property type="entry name" value="GPCRMGR"/>
</dbReference>
<evidence type="ECO:0000256" key="11">
    <source>
        <dbReference type="ARBA" id="ARBA00023180"/>
    </source>
</evidence>
<evidence type="ECO:0000256" key="14">
    <source>
        <dbReference type="ARBA" id="ARBA00049638"/>
    </source>
</evidence>
<evidence type="ECO:0000256" key="4">
    <source>
        <dbReference type="ARBA" id="ARBA00022448"/>
    </source>
</evidence>